<feature type="compositionally biased region" description="Basic and acidic residues" evidence="3">
    <location>
        <begin position="10"/>
        <end position="36"/>
    </location>
</feature>
<comment type="subunit">
    <text evidence="2">Component of the lipopolysaccharide transport and assembly complex. Interacts with LptE and LptA.</text>
</comment>
<dbReference type="AlphaFoldDB" id="A0AAJ0X8X2"/>
<dbReference type="GO" id="GO:0015920">
    <property type="term" value="P:lipopolysaccharide transport"/>
    <property type="evidence" value="ECO:0007669"/>
    <property type="project" value="InterPro"/>
</dbReference>
<evidence type="ECO:0000256" key="1">
    <source>
        <dbReference type="ARBA" id="ARBA00023237"/>
    </source>
</evidence>
<gene>
    <name evidence="2" type="primary">lptD</name>
    <name evidence="6" type="ORF">CKO40_06755</name>
</gene>
<dbReference type="Proteomes" id="UP001296776">
    <property type="component" value="Unassembled WGS sequence"/>
</dbReference>
<dbReference type="PANTHER" id="PTHR30189">
    <property type="entry name" value="LPS-ASSEMBLY PROTEIN"/>
    <property type="match status" value="1"/>
</dbReference>
<comment type="function">
    <text evidence="2">Together with LptE, is involved in the assembly of lipopolysaccharide (LPS) at the surface of the outer membrane.</text>
</comment>
<organism evidence="6 7">
    <name type="scientific">Halochromatium glycolicum</name>
    <dbReference type="NCBI Taxonomy" id="85075"/>
    <lineage>
        <taxon>Bacteria</taxon>
        <taxon>Pseudomonadati</taxon>
        <taxon>Pseudomonadota</taxon>
        <taxon>Gammaproteobacteria</taxon>
        <taxon>Chromatiales</taxon>
        <taxon>Chromatiaceae</taxon>
        <taxon>Halochromatium</taxon>
    </lineage>
</organism>
<comment type="caution">
    <text evidence="2">Lacks conserved residue(s) required for the propagation of feature annotation.</text>
</comment>
<dbReference type="GO" id="GO:1990351">
    <property type="term" value="C:transporter complex"/>
    <property type="evidence" value="ECO:0007669"/>
    <property type="project" value="TreeGrafter"/>
</dbReference>
<name>A0AAJ0X8X2_9GAMM</name>
<comment type="similarity">
    <text evidence="2">Belongs to the LptD family.</text>
</comment>
<dbReference type="InterPro" id="IPR007543">
    <property type="entry name" value="LptD_C"/>
</dbReference>
<dbReference type="InterPro" id="IPR050218">
    <property type="entry name" value="LptD"/>
</dbReference>
<feature type="domain" description="LptD C-terminal" evidence="4">
    <location>
        <begin position="309"/>
        <end position="675"/>
    </location>
</feature>
<evidence type="ECO:0000259" key="4">
    <source>
        <dbReference type="Pfam" id="PF04453"/>
    </source>
</evidence>
<evidence type="ECO:0000313" key="7">
    <source>
        <dbReference type="Proteomes" id="UP001296776"/>
    </source>
</evidence>
<dbReference type="InterPro" id="IPR020889">
    <property type="entry name" value="LipoPS_assembly_LptD"/>
</dbReference>
<proteinExistence type="inferred from homology"/>
<evidence type="ECO:0000259" key="5">
    <source>
        <dbReference type="Pfam" id="PF19838"/>
    </source>
</evidence>
<feature type="domain" description="LPS-assembly protein LptD central" evidence="5">
    <location>
        <begin position="203"/>
        <end position="293"/>
    </location>
</feature>
<evidence type="ECO:0000256" key="3">
    <source>
        <dbReference type="SAM" id="MobiDB-lite"/>
    </source>
</evidence>
<keyword evidence="2" id="KW-0732">Signal</keyword>
<dbReference type="HAMAP" id="MF_01411">
    <property type="entry name" value="LPS_assembly_LptD"/>
    <property type="match status" value="1"/>
</dbReference>
<sequence length="757" mass="84301">MADVASAIPKADDADRRRAAGGEPRHAPGREARLHQGLDWTFCGPASAGGRSVQAPSPPAPGTPIDIETGTLTYQQDTGILTLADGVDLRRGGERVSADAITYDRTSGAIATTGETLVERSGVRLIGDRALLNLETNRGQIEHVSYRFSGSANLRGTAELAELVEPSLTRYSDLVYSTCPPGDNAWSLRASKLRLDRKKGIGVARNARLRVKGVPVLYMPYLRFPIDDRRKSGLLIPTVGSSDENGFELVVPYYWNIAPNMDATLSPRYLSERGLMLGTEFRYLTRHDQGRIEAEIIPNDSQYEENGARWALSLEEEGRWLGRLSTALDFSAVSDDDYLEDFGNGLDITSTRRLLQRGSATYHGRGWSLMTALEGYQTVDPTITPAQRPYGRFPQVLFNLSPVELAGGWVADLNAEYDYFDHNHIVHGQRLAMQPALSLPLRRSYGHLIPRVTLNLTGYDLTDTAPGQAGSPHHSIPTVEVDGRLVFERSTELLGQTAMQTLEPRLFYLYTPYEDQSETPVFDSAELDFDFANLFRSNRFTGRDRIGDANQITTALTSRYLDVRTGEEMLRLSVGRILYFADRRVQITGPTEVTDESPVAGELSARLFDGWRARASFEWDPAEGADQWGRRTLQLGYAGPKAKQLLNMAYRFDRGATIENRYETTDLSFRMPVSKQVEVVGRWLYSFESDETTDAFAGIEYGQCCWKLRVLGRHFKNRPDSNGSTSVMLQLELAGLGAFGSSIDSFLQREVYGYQVD</sequence>
<dbReference type="EMBL" id="NRSJ01000008">
    <property type="protein sequence ID" value="MBK1704256.1"/>
    <property type="molecule type" value="Genomic_DNA"/>
</dbReference>
<reference evidence="6" key="1">
    <citation type="submission" date="2017-08" db="EMBL/GenBank/DDBJ databases">
        <authorList>
            <person name="Imhoff J.F."/>
            <person name="Rahn T."/>
            <person name="Kuenzel S."/>
            <person name="Neulinger S.C."/>
        </authorList>
    </citation>
    <scope>NUCLEOTIDE SEQUENCE</scope>
    <source>
        <strain evidence="6">DSM 11080</strain>
    </source>
</reference>
<dbReference type="Pfam" id="PF19838">
    <property type="entry name" value="LptD_2"/>
    <property type="match status" value="1"/>
</dbReference>
<reference evidence="6" key="2">
    <citation type="journal article" date="2020" name="Microorganisms">
        <title>Osmotic Adaptation and Compatible Solute Biosynthesis of Phototrophic Bacteria as Revealed from Genome Analyses.</title>
        <authorList>
            <person name="Imhoff J.F."/>
            <person name="Rahn T."/>
            <person name="Kunzel S."/>
            <person name="Keller A."/>
            <person name="Neulinger S.C."/>
        </authorList>
    </citation>
    <scope>NUCLEOTIDE SEQUENCE</scope>
    <source>
        <strain evidence="6">DSM 11080</strain>
    </source>
</reference>
<keyword evidence="2" id="KW-0472">Membrane</keyword>
<dbReference type="GO" id="GO:0009279">
    <property type="term" value="C:cell outer membrane"/>
    <property type="evidence" value="ECO:0007669"/>
    <property type="project" value="UniProtKB-SubCell"/>
</dbReference>
<evidence type="ECO:0000313" key="6">
    <source>
        <dbReference type="EMBL" id="MBK1704256.1"/>
    </source>
</evidence>
<keyword evidence="1 2" id="KW-0998">Cell outer membrane</keyword>
<dbReference type="Pfam" id="PF04453">
    <property type="entry name" value="LptD"/>
    <property type="match status" value="1"/>
</dbReference>
<comment type="caution">
    <text evidence="6">The sequence shown here is derived from an EMBL/GenBank/DDBJ whole genome shotgun (WGS) entry which is preliminary data.</text>
</comment>
<feature type="region of interest" description="Disordered" evidence="3">
    <location>
        <begin position="1"/>
        <end position="38"/>
    </location>
</feature>
<dbReference type="GO" id="GO:0043165">
    <property type="term" value="P:Gram-negative-bacterium-type cell outer membrane assembly"/>
    <property type="evidence" value="ECO:0007669"/>
    <property type="project" value="UniProtKB-UniRule"/>
</dbReference>
<protein>
    <recommendedName>
        <fullName evidence="2">LPS-assembly protein LptD</fullName>
    </recommendedName>
</protein>
<accession>A0AAJ0X8X2</accession>
<dbReference type="InterPro" id="IPR045659">
    <property type="entry name" value="LptD_2"/>
</dbReference>
<keyword evidence="7" id="KW-1185">Reference proteome</keyword>
<evidence type="ECO:0000256" key="2">
    <source>
        <dbReference type="HAMAP-Rule" id="MF_01411"/>
    </source>
</evidence>
<comment type="subcellular location">
    <subcellularLocation>
        <location evidence="2">Cell outer membrane</location>
    </subcellularLocation>
</comment>
<dbReference type="Gene3D" id="2.60.450.10">
    <property type="entry name" value="Lipopolysaccharide (LPS) transport protein A like domain"/>
    <property type="match status" value="1"/>
</dbReference>
<dbReference type="PANTHER" id="PTHR30189:SF1">
    <property type="entry name" value="LPS-ASSEMBLY PROTEIN LPTD"/>
    <property type="match status" value="1"/>
</dbReference>